<dbReference type="Pfam" id="PF13442">
    <property type="entry name" value="Cytochrome_CBB3"/>
    <property type="match status" value="1"/>
</dbReference>
<keyword evidence="3 12" id="KW-0479">Metal-binding</keyword>
<dbReference type="EMBL" id="FNVE01000003">
    <property type="protein sequence ID" value="SEG04849.1"/>
    <property type="molecule type" value="Genomic_DNA"/>
</dbReference>
<evidence type="ECO:0000256" key="11">
    <source>
        <dbReference type="PIRSR" id="PIRSR617512-2"/>
    </source>
</evidence>
<evidence type="ECO:0000256" key="6">
    <source>
        <dbReference type="ARBA" id="ARBA00022891"/>
    </source>
</evidence>
<protein>
    <submittedName>
        <fullName evidence="16">Alcohol dehydrogenase (Cytochrome c)/quinohemoprotein ethanol dehydrogenase</fullName>
    </submittedName>
</protein>
<evidence type="ECO:0000256" key="9">
    <source>
        <dbReference type="ARBA" id="ARBA00023157"/>
    </source>
</evidence>
<dbReference type="GO" id="GO:0016020">
    <property type="term" value="C:membrane"/>
    <property type="evidence" value="ECO:0007669"/>
    <property type="project" value="InterPro"/>
</dbReference>
<keyword evidence="17" id="KW-1185">Reference proteome</keyword>
<dbReference type="GO" id="GO:0005509">
    <property type="term" value="F:calcium ion binding"/>
    <property type="evidence" value="ECO:0007669"/>
    <property type="project" value="InterPro"/>
</dbReference>
<evidence type="ECO:0000256" key="10">
    <source>
        <dbReference type="PIRSR" id="PIRSR617512-1"/>
    </source>
</evidence>
<evidence type="ECO:0000313" key="17">
    <source>
        <dbReference type="Proteomes" id="UP000243518"/>
    </source>
</evidence>
<feature type="chain" id="PRO_5042841502" evidence="14">
    <location>
        <begin position="26"/>
        <end position="687"/>
    </location>
</feature>
<dbReference type="SMART" id="SM00564">
    <property type="entry name" value="PQQ"/>
    <property type="match status" value="4"/>
</dbReference>
<feature type="binding site" evidence="11">
    <location>
        <position position="126"/>
    </location>
    <ligand>
        <name>pyrroloquinoline quinone</name>
        <dbReference type="ChEBI" id="CHEBI:58442"/>
    </ligand>
</feature>
<keyword evidence="9 13" id="KW-1015">Disulfide bond</keyword>
<evidence type="ECO:0000256" key="12">
    <source>
        <dbReference type="PIRSR" id="PIRSR617512-3"/>
    </source>
</evidence>
<gene>
    <name evidence="16" type="ORF">SAMN05216586_10361</name>
</gene>
<evidence type="ECO:0000256" key="8">
    <source>
        <dbReference type="ARBA" id="ARBA00023004"/>
    </source>
</evidence>
<dbReference type="Gene3D" id="2.140.10.10">
    <property type="entry name" value="Quinoprotein alcohol dehydrogenase-like superfamily"/>
    <property type="match status" value="1"/>
</dbReference>
<dbReference type="GO" id="GO:0020037">
    <property type="term" value="F:heme binding"/>
    <property type="evidence" value="ECO:0007669"/>
    <property type="project" value="InterPro"/>
</dbReference>
<keyword evidence="6 11" id="KW-0634">PQQ</keyword>
<evidence type="ECO:0000256" key="13">
    <source>
        <dbReference type="PIRSR" id="PIRSR617512-4"/>
    </source>
</evidence>
<feature type="binding site" evidence="11">
    <location>
        <position position="249"/>
    </location>
    <ligand>
        <name>pyrroloquinoline quinone</name>
        <dbReference type="ChEBI" id="CHEBI:58442"/>
    </ligand>
</feature>
<keyword evidence="7" id="KW-0560">Oxidoreductase</keyword>
<feature type="binding site" evidence="12">
    <location>
        <position position="269"/>
    </location>
    <ligand>
        <name>Ca(2+)</name>
        <dbReference type="ChEBI" id="CHEBI:29108"/>
    </ligand>
</feature>
<feature type="binding site" description="covalent" evidence="11">
    <location>
        <position position="615"/>
    </location>
    <ligand>
        <name>heme c</name>
        <dbReference type="ChEBI" id="CHEBI:61717"/>
    </ligand>
</feature>
<dbReference type="AlphaFoldDB" id="A0AAQ1G715"/>
<dbReference type="Proteomes" id="UP000243518">
    <property type="component" value="Unassembled WGS sequence"/>
</dbReference>
<comment type="caution">
    <text evidence="16">The sequence shown here is derived from an EMBL/GenBank/DDBJ whole genome shotgun (WGS) entry which is preliminary data.</text>
</comment>
<dbReference type="CDD" id="cd10279">
    <property type="entry name" value="PQQ_ADH_II"/>
    <property type="match status" value="1"/>
</dbReference>
<dbReference type="PROSITE" id="PS51007">
    <property type="entry name" value="CYTC"/>
    <property type="match status" value="1"/>
</dbReference>
<sequence>MPRFAAARLTGLLLSLVAASSPISADQQPDQQWPHHGNNQAETRYAQASQINTETIGQLGLAWHFRFDRPRGVEATPIMVGDTLYVSGPWGLVYALDARTGELRWQHDPQVEPGKGAVSCCDVVNRGVAVADGKVFVGTLDGRLQALDATSGALLWETLTVDPQQPYTITGAPRVANGLVMIGNGGAEFGVRGYISAYDSASGVPKWRFYTVPGNPNDPADGAVSDTPLAQLASPTWQGQWWTLGGGGTVWDSMAFDPESGLFYFGVGNGSPHDRDLRSPGGGDNLFLSSIIAVRADTGEYVWHYQTTPGDSWDYTATQHMILTELTLNGVERKVLLQAPKNGFFYVLDRLTGELLSADNYVPTSWASHIDSASGRPVEVPGARYPESQPALVTPSQIGGHNWQPMALNPQTGLVYIPAQQSTAFMQKATDTTVRPGRWNTGVQDHPMPTSAEAIKQAKSGFKGFLLAWDPVTQQERWRVEHPGPWNGGVLTTGGSLVFQGVGGGGLHAYDARDGKPLWQSDTWLDILGGPISYVLDGEQYIAAAAGFGSSMHLTASLLLPRRGMSVPGGVFVWKLGGRQSMPAIPERPEAPPLPAVQASPTQLQSGAQLFTRYCMVCHGAGAVAGGGIPDLRYSPYLQSDELFRLPLLEGTLQQRGMPSFADTLNGEDVSSIRRYIIDSAGNTLGN</sequence>
<evidence type="ECO:0000256" key="4">
    <source>
        <dbReference type="ARBA" id="ARBA00022729"/>
    </source>
</evidence>
<dbReference type="InterPro" id="IPR036909">
    <property type="entry name" value="Cyt_c-like_dom_sf"/>
</dbReference>
<accession>A0AAQ1G715</accession>
<dbReference type="GO" id="GO:0016614">
    <property type="term" value="F:oxidoreductase activity, acting on CH-OH group of donors"/>
    <property type="evidence" value="ECO:0007669"/>
    <property type="project" value="InterPro"/>
</dbReference>
<comment type="cofactor">
    <cofactor evidence="11">
        <name>heme c</name>
        <dbReference type="ChEBI" id="CHEBI:61717"/>
    </cofactor>
    <text evidence="11">Binds 1 heme c group per subunit.</text>
</comment>
<feature type="active site" description="Proton acceptor" evidence="10">
    <location>
        <position position="314"/>
    </location>
</feature>
<keyword evidence="8 12" id="KW-0408">Iron</keyword>
<dbReference type="Pfam" id="PF01011">
    <property type="entry name" value="PQQ"/>
    <property type="match status" value="1"/>
</dbReference>
<dbReference type="InterPro" id="IPR018391">
    <property type="entry name" value="PQQ_b-propeller_rpt"/>
</dbReference>
<keyword evidence="4 14" id="KW-0732">Signal</keyword>
<dbReference type="SUPFAM" id="SSF50998">
    <property type="entry name" value="Quinoprotein alcohol dehydrogenase-like"/>
    <property type="match status" value="1"/>
</dbReference>
<dbReference type="SUPFAM" id="SSF46626">
    <property type="entry name" value="Cytochrome c"/>
    <property type="match status" value="1"/>
</dbReference>
<dbReference type="InterPro" id="IPR009056">
    <property type="entry name" value="Cyt_c-like_dom"/>
</dbReference>
<feature type="binding site" evidence="11">
    <location>
        <position position="341"/>
    </location>
    <ligand>
        <name>pyrroloquinoline quinone</name>
        <dbReference type="ChEBI" id="CHEBI:58442"/>
    </ligand>
</feature>
<dbReference type="PANTHER" id="PTHR32303">
    <property type="entry name" value="QUINOPROTEIN ALCOHOL DEHYDROGENASE (CYTOCHROME C)"/>
    <property type="match status" value="1"/>
</dbReference>
<comment type="cofactor">
    <cofactor evidence="12">
        <name>Ca(2+)</name>
        <dbReference type="ChEBI" id="CHEBI:29108"/>
    </cofactor>
    <text evidence="12">Binds 1 Ca(2+) ion per subunit.</text>
</comment>
<evidence type="ECO:0000259" key="15">
    <source>
        <dbReference type="PROSITE" id="PS51007"/>
    </source>
</evidence>
<evidence type="ECO:0000313" key="16">
    <source>
        <dbReference type="EMBL" id="SEG04849.1"/>
    </source>
</evidence>
<comment type="similarity">
    <text evidence="1">Belongs to the bacterial PQQ dehydrogenase family.</text>
</comment>
<comment type="cofactor">
    <cofactor evidence="11">
        <name>pyrroloquinoline quinone</name>
        <dbReference type="ChEBI" id="CHEBI:58442"/>
    </cofactor>
    <text evidence="11">Binds 1 PQQ group per subunit.</text>
</comment>
<dbReference type="InterPro" id="IPR002372">
    <property type="entry name" value="PQQ_rpt_dom"/>
</dbReference>
<feature type="binding site" evidence="12">
    <location>
        <position position="314"/>
    </location>
    <ligand>
        <name>Ca(2+)</name>
        <dbReference type="ChEBI" id="CHEBI:29108"/>
    </ligand>
</feature>
<feature type="signal peptide" evidence="14">
    <location>
        <begin position="1"/>
        <end position="25"/>
    </location>
</feature>
<dbReference type="NCBIfam" id="TIGR03075">
    <property type="entry name" value="PQQ_enz_alc_DH"/>
    <property type="match status" value="1"/>
</dbReference>
<reference evidence="16 17" key="1">
    <citation type="submission" date="2016-10" db="EMBL/GenBank/DDBJ databases">
        <authorList>
            <person name="Varghese N."/>
            <person name="Submissions S."/>
        </authorList>
    </citation>
    <scope>NUCLEOTIDE SEQUENCE [LARGE SCALE GENOMIC DNA]</scope>
    <source>
        <strain evidence="16 17">CECT 8317</strain>
    </source>
</reference>
<dbReference type="Gene3D" id="1.10.760.10">
    <property type="entry name" value="Cytochrome c-like domain"/>
    <property type="match status" value="1"/>
</dbReference>
<feature type="domain" description="Cytochrome c" evidence="15">
    <location>
        <begin position="602"/>
        <end position="681"/>
    </location>
</feature>
<organism evidence="16 17">
    <name type="scientific">Halopseudomonas aestusnigri</name>
    <dbReference type="NCBI Taxonomy" id="857252"/>
    <lineage>
        <taxon>Bacteria</taxon>
        <taxon>Pseudomonadati</taxon>
        <taxon>Pseudomonadota</taxon>
        <taxon>Gammaproteobacteria</taxon>
        <taxon>Pseudomonadales</taxon>
        <taxon>Pseudomonadaceae</taxon>
        <taxon>Halopseudomonas</taxon>
    </lineage>
</organism>
<feature type="binding site" evidence="11">
    <location>
        <begin position="186"/>
        <end position="187"/>
    </location>
    <ligand>
        <name>pyrroloquinoline quinone</name>
        <dbReference type="ChEBI" id="CHEBI:58442"/>
    </ligand>
</feature>
<evidence type="ECO:0000256" key="2">
    <source>
        <dbReference type="ARBA" id="ARBA00022617"/>
    </source>
</evidence>
<evidence type="ECO:0000256" key="14">
    <source>
        <dbReference type="SAM" id="SignalP"/>
    </source>
</evidence>
<feature type="binding site" description="covalent" evidence="11">
    <location>
        <position position="618"/>
    </location>
    <ligand>
        <name>heme c</name>
        <dbReference type="ChEBI" id="CHEBI:61717"/>
    </ligand>
</feature>
<dbReference type="Pfam" id="PF13360">
    <property type="entry name" value="PQQ_2"/>
    <property type="match status" value="1"/>
</dbReference>
<evidence type="ECO:0000256" key="5">
    <source>
        <dbReference type="ARBA" id="ARBA00022837"/>
    </source>
</evidence>
<keyword evidence="5 12" id="KW-0106">Calcium</keyword>
<evidence type="ECO:0000256" key="1">
    <source>
        <dbReference type="ARBA" id="ARBA00008156"/>
    </source>
</evidence>
<feature type="binding site" evidence="11">
    <location>
        <begin position="402"/>
        <end position="403"/>
    </location>
    <ligand>
        <name>pyrroloquinoline quinone</name>
        <dbReference type="ChEBI" id="CHEBI:58442"/>
    </ligand>
</feature>
<dbReference type="InterPro" id="IPR017512">
    <property type="entry name" value="PQQ_MeOH/EtOH_DH"/>
</dbReference>
<evidence type="ECO:0000256" key="7">
    <source>
        <dbReference type="ARBA" id="ARBA00023002"/>
    </source>
</evidence>
<feature type="binding site" description="axial binding residue" evidence="12">
    <location>
        <position position="658"/>
    </location>
    <ligand>
        <name>heme c</name>
        <dbReference type="ChEBI" id="CHEBI:61717"/>
    </ligand>
    <ligandPart>
        <name>Fe</name>
        <dbReference type="ChEBI" id="CHEBI:18248"/>
    </ligandPart>
</feature>
<feature type="binding site" description="axial binding residue" evidence="12">
    <location>
        <position position="619"/>
    </location>
    <ligand>
        <name>heme c</name>
        <dbReference type="ChEBI" id="CHEBI:61717"/>
    </ligand>
    <ligandPart>
        <name>Fe</name>
        <dbReference type="ChEBI" id="CHEBI:18248"/>
    </ligandPart>
</feature>
<evidence type="ECO:0000256" key="3">
    <source>
        <dbReference type="ARBA" id="ARBA00022723"/>
    </source>
</evidence>
<feature type="binding site" evidence="11">
    <location>
        <position position="170"/>
    </location>
    <ligand>
        <name>pyrroloquinoline quinone</name>
        <dbReference type="ChEBI" id="CHEBI:58442"/>
    </ligand>
</feature>
<dbReference type="RefSeq" id="WP_088274980.1">
    <property type="nucleotide sequence ID" value="NZ_FNVE01000003.1"/>
</dbReference>
<dbReference type="InterPro" id="IPR011047">
    <property type="entry name" value="Quinoprotein_ADH-like_sf"/>
</dbReference>
<feature type="binding site" evidence="11">
    <location>
        <position position="74"/>
    </location>
    <ligand>
        <name>pyrroloquinoline quinone</name>
        <dbReference type="ChEBI" id="CHEBI:58442"/>
    </ligand>
</feature>
<keyword evidence="2 11" id="KW-0349">Heme</keyword>
<name>A0AAQ1G715_9GAMM</name>
<proteinExistence type="inferred from homology"/>
<feature type="disulfide bond" evidence="13">
    <location>
        <begin position="120"/>
        <end position="121"/>
    </location>
</feature>
<feature type="binding site" evidence="12">
    <location>
        <position position="188"/>
    </location>
    <ligand>
        <name>Ca(2+)</name>
        <dbReference type="ChEBI" id="CHEBI:29108"/>
    </ligand>
</feature>
<dbReference type="GO" id="GO:0009055">
    <property type="term" value="F:electron transfer activity"/>
    <property type="evidence" value="ECO:0007669"/>
    <property type="project" value="InterPro"/>
</dbReference>